<evidence type="ECO:0000256" key="1">
    <source>
        <dbReference type="SAM" id="MobiDB-lite"/>
    </source>
</evidence>
<evidence type="ECO:0000313" key="3">
    <source>
        <dbReference type="Proteomes" id="UP001642483"/>
    </source>
</evidence>
<name>A0ABP0GV42_CLALP</name>
<protein>
    <submittedName>
        <fullName evidence="2">Uncharacterized protein</fullName>
    </submittedName>
</protein>
<organism evidence="2 3">
    <name type="scientific">Clavelina lepadiformis</name>
    <name type="common">Light-bulb sea squirt</name>
    <name type="synonym">Ascidia lepadiformis</name>
    <dbReference type="NCBI Taxonomy" id="159417"/>
    <lineage>
        <taxon>Eukaryota</taxon>
        <taxon>Metazoa</taxon>
        <taxon>Chordata</taxon>
        <taxon>Tunicata</taxon>
        <taxon>Ascidiacea</taxon>
        <taxon>Aplousobranchia</taxon>
        <taxon>Clavelinidae</taxon>
        <taxon>Clavelina</taxon>
    </lineage>
</organism>
<dbReference type="EMBL" id="CAWYQH010000152">
    <property type="protein sequence ID" value="CAK8695603.1"/>
    <property type="molecule type" value="Genomic_DNA"/>
</dbReference>
<proteinExistence type="predicted"/>
<dbReference type="Proteomes" id="UP001642483">
    <property type="component" value="Unassembled WGS sequence"/>
</dbReference>
<evidence type="ECO:0000313" key="2">
    <source>
        <dbReference type="EMBL" id="CAK8695603.1"/>
    </source>
</evidence>
<accession>A0ABP0GV42</accession>
<reference evidence="2 3" key="1">
    <citation type="submission" date="2024-02" db="EMBL/GenBank/DDBJ databases">
        <authorList>
            <person name="Daric V."/>
            <person name="Darras S."/>
        </authorList>
    </citation>
    <scope>NUCLEOTIDE SEQUENCE [LARGE SCALE GENOMIC DNA]</scope>
</reference>
<keyword evidence="3" id="KW-1185">Reference proteome</keyword>
<sequence>MSGNNEMKMNIITKIEEEIIDDVVESTTADFQNGELAFVGNEDREDVFEEASTSAVKAVETSFINNQDEEIFHEDHSLLLDDEAEPNVHFNLPGETVKDASDNTDSVSESSDSKYEEEAPIIDEIIEKR</sequence>
<comment type="caution">
    <text evidence="2">The sequence shown here is derived from an EMBL/GenBank/DDBJ whole genome shotgun (WGS) entry which is preliminary data.</text>
</comment>
<gene>
    <name evidence="2" type="ORF">CVLEPA_LOCUS28857</name>
</gene>
<feature type="region of interest" description="Disordered" evidence="1">
    <location>
        <begin position="88"/>
        <end position="122"/>
    </location>
</feature>